<dbReference type="OrthoDB" id="10519342at2759"/>
<keyword evidence="2" id="KW-1185">Reference proteome</keyword>
<reference evidence="1" key="1">
    <citation type="submission" date="2021-06" db="EMBL/GenBank/DDBJ databases">
        <authorList>
            <person name="Kallberg Y."/>
            <person name="Tangrot J."/>
            <person name="Rosling A."/>
        </authorList>
    </citation>
    <scope>NUCLEOTIDE SEQUENCE</scope>
    <source>
        <strain evidence="1">MA453B</strain>
    </source>
</reference>
<organism evidence="1 2">
    <name type="scientific">Dentiscutata erythropus</name>
    <dbReference type="NCBI Taxonomy" id="1348616"/>
    <lineage>
        <taxon>Eukaryota</taxon>
        <taxon>Fungi</taxon>
        <taxon>Fungi incertae sedis</taxon>
        <taxon>Mucoromycota</taxon>
        <taxon>Glomeromycotina</taxon>
        <taxon>Glomeromycetes</taxon>
        <taxon>Diversisporales</taxon>
        <taxon>Gigasporaceae</taxon>
        <taxon>Dentiscutata</taxon>
    </lineage>
</organism>
<evidence type="ECO:0000313" key="2">
    <source>
        <dbReference type="Proteomes" id="UP000789405"/>
    </source>
</evidence>
<name>A0A9N8W9J1_9GLOM</name>
<feature type="non-terminal residue" evidence="1">
    <location>
        <position position="82"/>
    </location>
</feature>
<comment type="caution">
    <text evidence="1">The sequence shown here is derived from an EMBL/GenBank/DDBJ whole genome shotgun (WGS) entry which is preliminary data.</text>
</comment>
<evidence type="ECO:0000313" key="1">
    <source>
        <dbReference type="EMBL" id="CAG8482040.1"/>
    </source>
</evidence>
<gene>
    <name evidence="1" type="ORF">DERYTH_LOCUS1976</name>
</gene>
<accession>A0A9N8W9J1</accession>
<proteinExistence type="predicted"/>
<protein>
    <submittedName>
        <fullName evidence="1">24999_t:CDS:1</fullName>
    </submittedName>
</protein>
<sequence>MARSIFKYSENDVLSVRLSGVDKNNKGWQLKSNEIEFIINNEYRIRQPKGALTILDEQSNFIGFIRSKPEKKGKMVNEWGPK</sequence>
<dbReference type="EMBL" id="CAJVPY010000589">
    <property type="protein sequence ID" value="CAG8482040.1"/>
    <property type="molecule type" value="Genomic_DNA"/>
</dbReference>
<dbReference type="Proteomes" id="UP000789405">
    <property type="component" value="Unassembled WGS sequence"/>
</dbReference>
<dbReference type="AlphaFoldDB" id="A0A9N8W9J1"/>